<organism evidence="1 2">
    <name type="scientific">Portunus trituberculatus</name>
    <name type="common">Swimming crab</name>
    <name type="synonym">Neptunus trituberculatus</name>
    <dbReference type="NCBI Taxonomy" id="210409"/>
    <lineage>
        <taxon>Eukaryota</taxon>
        <taxon>Metazoa</taxon>
        <taxon>Ecdysozoa</taxon>
        <taxon>Arthropoda</taxon>
        <taxon>Crustacea</taxon>
        <taxon>Multicrustacea</taxon>
        <taxon>Malacostraca</taxon>
        <taxon>Eumalacostraca</taxon>
        <taxon>Eucarida</taxon>
        <taxon>Decapoda</taxon>
        <taxon>Pleocyemata</taxon>
        <taxon>Brachyura</taxon>
        <taxon>Eubrachyura</taxon>
        <taxon>Portunoidea</taxon>
        <taxon>Portunidae</taxon>
        <taxon>Portuninae</taxon>
        <taxon>Portunus</taxon>
    </lineage>
</organism>
<dbReference type="Proteomes" id="UP000324222">
    <property type="component" value="Unassembled WGS sequence"/>
</dbReference>
<name>A0A5B7CJ61_PORTR</name>
<evidence type="ECO:0000313" key="1">
    <source>
        <dbReference type="EMBL" id="MPC09549.1"/>
    </source>
</evidence>
<keyword evidence="2" id="KW-1185">Reference proteome</keyword>
<protein>
    <submittedName>
        <fullName evidence="1">Uncharacterized protein</fullName>
    </submittedName>
</protein>
<dbReference type="AlphaFoldDB" id="A0A5B7CJ61"/>
<dbReference type="EMBL" id="VSRR010000074">
    <property type="protein sequence ID" value="MPC09549.1"/>
    <property type="molecule type" value="Genomic_DNA"/>
</dbReference>
<gene>
    <name evidence="1" type="ORF">E2C01_002163</name>
</gene>
<comment type="caution">
    <text evidence="1">The sequence shown here is derived from an EMBL/GenBank/DDBJ whole genome shotgun (WGS) entry which is preliminary data.</text>
</comment>
<accession>A0A5B7CJ61</accession>
<reference evidence="1 2" key="1">
    <citation type="submission" date="2019-05" db="EMBL/GenBank/DDBJ databases">
        <title>Another draft genome of Portunus trituberculatus and its Hox gene families provides insights of decapod evolution.</title>
        <authorList>
            <person name="Jeong J.-H."/>
            <person name="Song I."/>
            <person name="Kim S."/>
            <person name="Choi T."/>
            <person name="Kim D."/>
            <person name="Ryu S."/>
            <person name="Kim W."/>
        </authorList>
    </citation>
    <scope>NUCLEOTIDE SEQUENCE [LARGE SCALE GENOMIC DNA]</scope>
    <source>
        <tissue evidence="1">Muscle</tissue>
    </source>
</reference>
<sequence>MFDELLVLVQLRIFLRGVEMFVVFNWHDGRAADTWMSGEALYYNPDTSSKDNRKYKNTCQERRKHVLSTSTCSSDGRLLLDHLQPDALHMLMTQALFGGAASLLLPFQGAQFADVTASLRLADVAS</sequence>
<proteinExistence type="predicted"/>
<evidence type="ECO:0000313" key="2">
    <source>
        <dbReference type="Proteomes" id="UP000324222"/>
    </source>
</evidence>